<keyword evidence="1" id="KW-0472">Membrane</keyword>
<organism evidence="2 3">
    <name type="scientific">Methanoculleus thermophilus</name>
    <dbReference type="NCBI Taxonomy" id="2200"/>
    <lineage>
        <taxon>Archaea</taxon>
        <taxon>Methanobacteriati</taxon>
        <taxon>Methanobacteriota</taxon>
        <taxon>Stenosarchaea group</taxon>
        <taxon>Methanomicrobia</taxon>
        <taxon>Methanomicrobiales</taxon>
        <taxon>Methanomicrobiaceae</taxon>
        <taxon>Methanoculleus</taxon>
    </lineage>
</organism>
<dbReference type="Pfam" id="PF18898">
    <property type="entry name" value="DUF5654"/>
    <property type="match status" value="1"/>
</dbReference>
<feature type="transmembrane region" description="Helical" evidence="1">
    <location>
        <begin position="12"/>
        <end position="31"/>
    </location>
</feature>
<keyword evidence="1" id="KW-0812">Transmembrane</keyword>
<sequence length="86" mass="9154">MSLKAEIIDKIAALVTAAFGLVAALAWNGAIQELFSLIFGEQSTLVAMLVYAIVVTIIAVIVVILIGRAAAKAKREDERVSEGLKR</sequence>
<evidence type="ECO:0000256" key="1">
    <source>
        <dbReference type="SAM" id="Phobius"/>
    </source>
</evidence>
<reference evidence="2 3" key="1">
    <citation type="submission" date="2016-10" db="EMBL/GenBank/DDBJ databases">
        <authorList>
            <person name="Varghese N."/>
            <person name="Submissions S."/>
        </authorList>
    </citation>
    <scope>NUCLEOTIDE SEQUENCE [LARGE SCALE GENOMIC DNA]</scope>
    <source>
        <strain evidence="2 3">DSM 2373</strain>
    </source>
</reference>
<dbReference type="Proteomes" id="UP000326500">
    <property type="component" value="Unassembled WGS sequence"/>
</dbReference>
<evidence type="ECO:0000313" key="2">
    <source>
        <dbReference type="EMBL" id="SDJ97037.1"/>
    </source>
</evidence>
<proteinExistence type="predicted"/>
<keyword evidence="1" id="KW-1133">Transmembrane helix</keyword>
<gene>
    <name evidence="2" type="ORF">SAMN04488571_102187</name>
</gene>
<dbReference type="InterPro" id="IPR043713">
    <property type="entry name" value="DUF5654"/>
</dbReference>
<dbReference type="EMBL" id="FNFT01000002">
    <property type="protein sequence ID" value="SDJ97037.1"/>
    <property type="molecule type" value="Genomic_DNA"/>
</dbReference>
<keyword evidence="3" id="KW-1185">Reference proteome</keyword>
<name>A0A1G8Y2W6_9EURY</name>
<feature type="transmembrane region" description="Helical" evidence="1">
    <location>
        <begin position="43"/>
        <end position="66"/>
    </location>
</feature>
<dbReference type="STRING" id="2200.GCA_001571405_00471"/>
<dbReference type="OrthoDB" id="117061at2157"/>
<evidence type="ECO:0000313" key="3">
    <source>
        <dbReference type="Proteomes" id="UP000326500"/>
    </source>
</evidence>
<protein>
    <submittedName>
        <fullName evidence="2">Uncharacterized protein</fullName>
    </submittedName>
</protein>
<accession>A0A1G8Y2W6</accession>
<dbReference type="AlphaFoldDB" id="A0A1G8Y2W6"/>
<dbReference type="RefSeq" id="WP_066954952.1">
    <property type="nucleotide sequence ID" value="NZ_BCNX01000004.1"/>
</dbReference>